<dbReference type="EMBL" id="CP047394">
    <property type="protein sequence ID" value="QHE60523.1"/>
    <property type="molecule type" value="Genomic_DNA"/>
</dbReference>
<feature type="domain" description="YhfM-like" evidence="1">
    <location>
        <begin position="28"/>
        <end position="137"/>
    </location>
</feature>
<dbReference type="InterPro" id="IPR058780">
    <property type="entry name" value="YhfM-like_dom"/>
</dbReference>
<sequence length="142" mass="16279">MLRRGSTIFIAILIILGLGACTTDIAGNEKQNIVVEKQVGNEDKYEEFNKVTDTKQVEEVRGILRDVHWKGAQVDFIRPPDYRFVYEFKNPNIDTKAMLHQVWISPMKDELEVMQGLDEYAKLTKEDSARLFEILTGESLGD</sequence>
<dbReference type="Pfam" id="PF26353">
    <property type="entry name" value="YhfM"/>
    <property type="match status" value="1"/>
</dbReference>
<name>A0A6I6UP75_9BACI</name>
<dbReference type="RefSeq" id="WP_034762107.1">
    <property type="nucleotide sequence ID" value="NZ_CCDN010000002.1"/>
</dbReference>
<accession>A0A6I6UP75</accession>
<dbReference type="Proteomes" id="UP000465062">
    <property type="component" value="Chromosome"/>
</dbReference>
<evidence type="ECO:0000313" key="3">
    <source>
        <dbReference type="Proteomes" id="UP000465062"/>
    </source>
</evidence>
<dbReference type="KEGG" id="bvq:FHE72_05300"/>
<organism evidence="2 3">
    <name type="scientific">Rossellomorea vietnamensis</name>
    <dbReference type="NCBI Taxonomy" id="218284"/>
    <lineage>
        <taxon>Bacteria</taxon>
        <taxon>Bacillati</taxon>
        <taxon>Bacillota</taxon>
        <taxon>Bacilli</taxon>
        <taxon>Bacillales</taxon>
        <taxon>Bacillaceae</taxon>
        <taxon>Rossellomorea</taxon>
    </lineage>
</organism>
<reference evidence="2 3" key="1">
    <citation type="submission" date="2019-06" db="EMBL/GenBank/DDBJ databases">
        <title>An operon consisting of a P-type ATPase gene and a transcriptional regular gene given the different cadmium resistance in Bacillus vietamensis 151-6 and Bacillus marisflavi 151-25.</title>
        <authorList>
            <person name="Yu X."/>
        </authorList>
    </citation>
    <scope>NUCLEOTIDE SEQUENCE [LARGE SCALE GENOMIC DNA]</scope>
    <source>
        <strain evidence="2 3">151-6</strain>
    </source>
</reference>
<dbReference type="AlphaFoldDB" id="A0A6I6UP75"/>
<evidence type="ECO:0000313" key="2">
    <source>
        <dbReference type="EMBL" id="QHE60523.1"/>
    </source>
</evidence>
<dbReference type="GeneID" id="77237335"/>
<dbReference type="PROSITE" id="PS51257">
    <property type="entry name" value="PROKAR_LIPOPROTEIN"/>
    <property type="match status" value="1"/>
</dbReference>
<gene>
    <name evidence="2" type="ORF">FHE72_05300</name>
</gene>
<evidence type="ECO:0000259" key="1">
    <source>
        <dbReference type="Pfam" id="PF26353"/>
    </source>
</evidence>
<protein>
    <recommendedName>
        <fullName evidence="1">YhfM-like domain-containing protein</fullName>
    </recommendedName>
</protein>
<proteinExistence type="predicted"/>